<feature type="transmembrane region" description="Helical" evidence="5">
    <location>
        <begin position="228"/>
        <end position="252"/>
    </location>
</feature>
<evidence type="ECO:0000256" key="4">
    <source>
        <dbReference type="ARBA" id="ARBA00023136"/>
    </source>
</evidence>
<keyword evidence="4 5" id="KW-0472">Membrane</keyword>
<accession>A0AAV2H9Q1</accession>
<dbReference type="Gene3D" id="1.20.1070.10">
    <property type="entry name" value="Rhodopsin 7-helix transmembrane proteins"/>
    <property type="match status" value="1"/>
</dbReference>
<feature type="transmembrane region" description="Helical" evidence="5">
    <location>
        <begin position="85"/>
        <end position="109"/>
    </location>
</feature>
<evidence type="ECO:0000313" key="7">
    <source>
        <dbReference type="EMBL" id="CAL1530380.1"/>
    </source>
</evidence>
<proteinExistence type="predicted"/>
<evidence type="ECO:0000256" key="5">
    <source>
        <dbReference type="SAM" id="Phobius"/>
    </source>
</evidence>
<dbReference type="SUPFAM" id="SSF81321">
    <property type="entry name" value="Family A G protein-coupled receptor-like"/>
    <property type="match status" value="1"/>
</dbReference>
<feature type="domain" description="G-protein coupled receptors family 1 profile" evidence="6">
    <location>
        <begin position="1"/>
        <end position="251"/>
    </location>
</feature>
<dbReference type="GO" id="GO:0008528">
    <property type="term" value="F:G protein-coupled peptide receptor activity"/>
    <property type="evidence" value="ECO:0007669"/>
    <property type="project" value="InterPro"/>
</dbReference>
<comment type="caution">
    <text evidence="7">The sequence shown here is derived from an EMBL/GenBank/DDBJ whole genome shotgun (WGS) entry which is preliminary data.</text>
</comment>
<comment type="subcellular location">
    <subcellularLocation>
        <location evidence="1">Membrane</location>
    </subcellularLocation>
</comment>
<dbReference type="EMBL" id="CAXITT010000069">
    <property type="protein sequence ID" value="CAL1530380.1"/>
    <property type="molecule type" value="Genomic_DNA"/>
</dbReference>
<dbReference type="InterPro" id="IPR017452">
    <property type="entry name" value="GPCR_Rhodpsn_7TM"/>
</dbReference>
<organism evidence="7 8">
    <name type="scientific">Lymnaea stagnalis</name>
    <name type="common">Great pond snail</name>
    <name type="synonym">Helix stagnalis</name>
    <dbReference type="NCBI Taxonomy" id="6523"/>
    <lineage>
        <taxon>Eukaryota</taxon>
        <taxon>Metazoa</taxon>
        <taxon>Spiralia</taxon>
        <taxon>Lophotrochozoa</taxon>
        <taxon>Mollusca</taxon>
        <taxon>Gastropoda</taxon>
        <taxon>Heterobranchia</taxon>
        <taxon>Euthyneura</taxon>
        <taxon>Panpulmonata</taxon>
        <taxon>Hygrophila</taxon>
        <taxon>Lymnaeoidea</taxon>
        <taxon>Lymnaeidae</taxon>
        <taxon>Lymnaea</taxon>
    </lineage>
</organism>
<evidence type="ECO:0000256" key="3">
    <source>
        <dbReference type="ARBA" id="ARBA00022989"/>
    </source>
</evidence>
<dbReference type="PANTHER" id="PTHR46641:SF2">
    <property type="entry name" value="FMRFAMIDE RECEPTOR"/>
    <property type="match status" value="1"/>
</dbReference>
<feature type="transmembrane region" description="Helical" evidence="5">
    <location>
        <begin position="136"/>
        <end position="159"/>
    </location>
</feature>
<evidence type="ECO:0000259" key="6">
    <source>
        <dbReference type="PROSITE" id="PS50262"/>
    </source>
</evidence>
<dbReference type="Proteomes" id="UP001497497">
    <property type="component" value="Unassembled WGS sequence"/>
</dbReference>
<dbReference type="InterPro" id="IPR019427">
    <property type="entry name" value="7TM_GPCR_serpentine_rcpt_Srw"/>
</dbReference>
<keyword evidence="8" id="KW-1185">Reference proteome</keyword>
<dbReference type="AlphaFoldDB" id="A0AAV2H9Q1"/>
<evidence type="ECO:0000313" key="8">
    <source>
        <dbReference type="Proteomes" id="UP001497497"/>
    </source>
</evidence>
<sequence>MGLAVSDLCSLITIEWYCLCFNPLFINSDISFVPPEIQHLSGGHPHGCFARITAWVTAYITVERCLCITFPLKVKQILTPKRTTSILCVIYVIMMLPLIPEYATAYAGWKFYPNLNKTLVGLVFTDDRKKYEGLSFLLLAVLMFISFLLVVVFTAILVAKLKQKTQWRQKSTFDSAQSDNFTKRDKGALKMVIVIASILIINFVPTVAFYTAVFIIPGFSITGPYRNVFRVSAAFAFIFDSLNSSVNIISYYTMSSKFRLTFHELFSVCRGRKIQAALKKPF</sequence>
<gene>
    <name evidence="7" type="ORF">GSLYS_00004513001</name>
</gene>
<dbReference type="PROSITE" id="PS50262">
    <property type="entry name" value="G_PROTEIN_RECEP_F1_2"/>
    <property type="match status" value="1"/>
</dbReference>
<dbReference type="GO" id="GO:0016020">
    <property type="term" value="C:membrane"/>
    <property type="evidence" value="ECO:0007669"/>
    <property type="project" value="UniProtKB-SubCell"/>
</dbReference>
<dbReference type="Pfam" id="PF10324">
    <property type="entry name" value="7TM_GPCR_Srw"/>
    <property type="match status" value="1"/>
</dbReference>
<dbReference type="InterPro" id="IPR052954">
    <property type="entry name" value="GPCR-Ligand_Int"/>
</dbReference>
<keyword evidence="3 5" id="KW-1133">Transmembrane helix</keyword>
<protein>
    <recommendedName>
        <fullName evidence="6">G-protein coupled receptors family 1 profile domain-containing protein</fullName>
    </recommendedName>
</protein>
<evidence type="ECO:0000256" key="2">
    <source>
        <dbReference type="ARBA" id="ARBA00022692"/>
    </source>
</evidence>
<dbReference type="PANTHER" id="PTHR46641">
    <property type="entry name" value="FMRFAMIDE RECEPTOR-RELATED"/>
    <property type="match status" value="1"/>
</dbReference>
<reference evidence="7 8" key="1">
    <citation type="submission" date="2024-04" db="EMBL/GenBank/DDBJ databases">
        <authorList>
            <consortium name="Genoscope - CEA"/>
            <person name="William W."/>
        </authorList>
    </citation>
    <scope>NUCLEOTIDE SEQUENCE [LARGE SCALE GENOMIC DNA]</scope>
</reference>
<name>A0AAV2H9Q1_LYMST</name>
<feature type="transmembrane region" description="Helical" evidence="5">
    <location>
        <begin position="192"/>
        <end position="216"/>
    </location>
</feature>
<keyword evidence="2 5" id="KW-0812">Transmembrane</keyword>
<evidence type="ECO:0000256" key="1">
    <source>
        <dbReference type="ARBA" id="ARBA00004370"/>
    </source>
</evidence>